<dbReference type="Proteomes" id="UP001300604">
    <property type="component" value="Chromosome"/>
</dbReference>
<sequence>MKKENCRKPEVRLDSRQEHRRKRSAQILLMLLLAALTVSVAAFPCFAADATSQVTKTGSNLVLIMQVIGGIIAVIEGILCGIKFAHGGRDALMEGKLKIVGLVVGIIMIFGSSAIVDLIKQQNAFGGI</sequence>
<name>A0AA97D9Z6_9FIRM</name>
<dbReference type="EMBL" id="CP135996">
    <property type="protein sequence ID" value="WOC32367.1"/>
    <property type="molecule type" value="Genomic_DNA"/>
</dbReference>
<dbReference type="AlphaFoldDB" id="A0AA97D9Z6"/>
<proteinExistence type="predicted"/>
<reference evidence="3" key="2">
    <citation type="submission" date="2024-06" db="EMBL/GenBank/DDBJ databases">
        <title>Caproicibacterium argilliputei sp. nov, a novel caproic acid producing anaerobic bacterium isolated from pit mud.</title>
        <authorList>
            <person name="Zeng C."/>
        </authorList>
    </citation>
    <scope>NUCLEOTIDE SEQUENCE [LARGE SCALE GENOMIC DNA]</scope>
    <source>
        <strain evidence="3">ZCY20-5</strain>
    </source>
</reference>
<keyword evidence="1" id="KW-1133">Transmembrane helix</keyword>
<evidence type="ECO:0000256" key="1">
    <source>
        <dbReference type="SAM" id="Phobius"/>
    </source>
</evidence>
<gene>
    <name evidence="2" type="ORF">PXC00_00435</name>
</gene>
<reference evidence="2 3" key="1">
    <citation type="submission" date="2024-06" db="EMBL/GenBank/DDBJ databases">
        <title>Caproicibacterium argilliputei sp. nov, a novel caproic acid producing anaerobic bacterium isolated from pit mud.</title>
        <authorList>
            <person name="Xia S."/>
        </authorList>
    </citation>
    <scope>NUCLEOTIDE SEQUENCE [LARGE SCALE GENOMIC DNA]</scope>
    <source>
        <strain evidence="2 3">ZCY20-5</strain>
    </source>
</reference>
<evidence type="ECO:0000313" key="3">
    <source>
        <dbReference type="Proteomes" id="UP001300604"/>
    </source>
</evidence>
<keyword evidence="1" id="KW-0812">Transmembrane</keyword>
<dbReference type="KEGG" id="carl:PXC00_00435"/>
<evidence type="ECO:0000313" key="2">
    <source>
        <dbReference type="EMBL" id="WOC32367.1"/>
    </source>
</evidence>
<reference evidence="3" key="3">
    <citation type="submission" date="2024-06" db="EMBL/GenBank/DDBJ databases">
        <authorList>
            <person name="Zeng C."/>
        </authorList>
    </citation>
    <scope>NUCLEOTIDE SEQUENCE [LARGE SCALE GENOMIC DNA]</scope>
    <source>
        <strain evidence="3">ZCY20-5</strain>
    </source>
</reference>
<feature type="transmembrane region" description="Helical" evidence="1">
    <location>
        <begin position="63"/>
        <end position="85"/>
    </location>
</feature>
<organism evidence="2 3">
    <name type="scientific">Caproicibacterium argilliputei</name>
    <dbReference type="NCBI Taxonomy" id="3030016"/>
    <lineage>
        <taxon>Bacteria</taxon>
        <taxon>Bacillati</taxon>
        <taxon>Bacillota</taxon>
        <taxon>Clostridia</taxon>
        <taxon>Eubacteriales</taxon>
        <taxon>Oscillospiraceae</taxon>
        <taxon>Caproicibacterium</taxon>
    </lineage>
</organism>
<keyword evidence="1" id="KW-0472">Membrane</keyword>
<dbReference type="RefSeq" id="WP_275844928.1">
    <property type="nucleotide sequence ID" value="NZ_CP135996.1"/>
</dbReference>
<accession>A0AA97D9Z6</accession>
<dbReference type="InterPro" id="IPR007039">
    <property type="entry name" value="TrbC/VirB2"/>
</dbReference>
<protein>
    <submittedName>
        <fullName evidence="2">TrbC/VirB2 family protein</fullName>
    </submittedName>
</protein>
<keyword evidence="3" id="KW-1185">Reference proteome</keyword>
<feature type="transmembrane region" description="Helical" evidence="1">
    <location>
        <begin position="97"/>
        <end position="116"/>
    </location>
</feature>
<dbReference type="Pfam" id="PF04956">
    <property type="entry name" value="TrbC"/>
    <property type="match status" value="1"/>
</dbReference>